<evidence type="ECO:0000256" key="2">
    <source>
        <dbReference type="SAM" id="MobiDB-lite"/>
    </source>
</evidence>
<reference evidence="4" key="2">
    <citation type="submission" date="2023-05" db="EMBL/GenBank/DDBJ databases">
        <authorList>
            <consortium name="Lawrence Berkeley National Laboratory"/>
            <person name="Steindorff A."/>
            <person name="Hensen N."/>
            <person name="Bonometti L."/>
            <person name="Westerberg I."/>
            <person name="Brannstrom I.O."/>
            <person name="Guillou S."/>
            <person name="Cros-Aarteil S."/>
            <person name="Calhoun S."/>
            <person name="Haridas S."/>
            <person name="Kuo A."/>
            <person name="Mondo S."/>
            <person name="Pangilinan J."/>
            <person name="Riley R."/>
            <person name="Labutti K."/>
            <person name="Andreopoulos B."/>
            <person name="Lipzen A."/>
            <person name="Chen C."/>
            <person name="Yanf M."/>
            <person name="Daum C."/>
            <person name="Ng V."/>
            <person name="Clum A."/>
            <person name="Ohm R."/>
            <person name="Martin F."/>
            <person name="Silar P."/>
            <person name="Natvig D."/>
            <person name="Lalanne C."/>
            <person name="Gautier V."/>
            <person name="Ament-Velasquez S.L."/>
            <person name="Kruys A."/>
            <person name="Hutchinson M.I."/>
            <person name="Powell A.J."/>
            <person name="Barry K."/>
            <person name="Miller A.N."/>
            <person name="Grigoriev I.V."/>
            <person name="Debuchy R."/>
            <person name="Gladieux P."/>
            <person name="Thoren M.H."/>
            <person name="Johannesson H."/>
        </authorList>
    </citation>
    <scope>NUCLEOTIDE SEQUENCE</scope>
    <source>
        <strain evidence="4">CBS 123565</strain>
    </source>
</reference>
<dbReference type="Pfam" id="PF00385">
    <property type="entry name" value="Chromo"/>
    <property type="match status" value="1"/>
</dbReference>
<comment type="caution">
    <text evidence="4">The sequence shown here is derived from an EMBL/GenBank/DDBJ whole genome shotgun (WGS) entry which is preliminary data.</text>
</comment>
<comment type="subunit">
    <text evidence="1">Component of the NuA4 histone acetyltransferase complex.</text>
</comment>
<evidence type="ECO:0000313" key="4">
    <source>
        <dbReference type="EMBL" id="KAK4131670.1"/>
    </source>
</evidence>
<keyword evidence="5" id="KW-1185">Reference proteome</keyword>
<dbReference type="GO" id="GO:0006338">
    <property type="term" value="P:chromatin remodeling"/>
    <property type="evidence" value="ECO:0007669"/>
    <property type="project" value="UniProtKB-ARBA"/>
</dbReference>
<evidence type="ECO:0000259" key="3">
    <source>
        <dbReference type="PROSITE" id="PS50013"/>
    </source>
</evidence>
<dbReference type="AlphaFoldDB" id="A0AAN6UEX3"/>
<feature type="region of interest" description="Disordered" evidence="2">
    <location>
        <begin position="113"/>
        <end position="139"/>
    </location>
</feature>
<feature type="domain" description="Chromo" evidence="3">
    <location>
        <begin position="138"/>
        <end position="176"/>
    </location>
</feature>
<evidence type="ECO:0000313" key="5">
    <source>
        <dbReference type="Proteomes" id="UP001304895"/>
    </source>
</evidence>
<proteinExistence type="predicted"/>
<feature type="compositionally biased region" description="Acidic residues" evidence="2">
    <location>
        <begin position="129"/>
        <end position="139"/>
    </location>
</feature>
<dbReference type="Pfam" id="PF13921">
    <property type="entry name" value="Myb_DNA-bind_6"/>
    <property type="match status" value="1"/>
</dbReference>
<sequence length="176" mass="19645">MIGLPSTFALEFDWDPCAEHGAEYRGSENGGTISSAKRYRPARQKSKGSAKDKDKPTSTSRRTRHTPADDAKIRQLKEQGLSWIAIAKHFPGRSARAIEVRYHTKLKTTNLSQRGAPQLCDSPRTPSVVDDDTSEEEWEVEGICGDRRLGDGGLELLVKWKGGEETWEPYENVAET</sequence>
<dbReference type="SUPFAM" id="SSF54160">
    <property type="entry name" value="Chromo domain-like"/>
    <property type="match status" value="1"/>
</dbReference>
<dbReference type="EMBL" id="MU853422">
    <property type="protein sequence ID" value="KAK4131670.1"/>
    <property type="molecule type" value="Genomic_DNA"/>
</dbReference>
<dbReference type="Gene3D" id="1.10.10.60">
    <property type="entry name" value="Homeodomain-like"/>
    <property type="match status" value="1"/>
</dbReference>
<dbReference type="SUPFAM" id="SSF46689">
    <property type="entry name" value="Homeodomain-like"/>
    <property type="match status" value="1"/>
</dbReference>
<dbReference type="InterPro" id="IPR009057">
    <property type="entry name" value="Homeodomain-like_sf"/>
</dbReference>
<dbReference type="CDD" id="cd00167">
    <property type="entry name" value="SANT"/>
    <property type="match status" value="1"/>
</dbReference>
<organism evidence="4 5">
    <name type="scientific">Trichocladium antarcticum</name>
    <dbReference type="NCBI Taxonomy" id="1450529"/>
    <lineage>
        <taxon>Eukaryota</taxon>
        <taxon>Fungi</taxon>
        <taxon>Dikarya</taxon>
        <taxon>Ascomycota</taxon>
        <taxon>Pezizomycotina</taxon>
        <taxon>Sordariomycetes</taxon>
        <taxon>Sordariomycetidae</taxon>
        <taxon>Sordariales</taxon>
        <taxon>Chaetomiaceae</taxon>
        <taxon>Trichocladium</taxon>
    </lineage>
</organism>
<feature type="compositionally biased region" description="Basic residues" evidence="2">
    <location>
        <begin position="37"/>
        <end position="48"/>
    </location>
</feature>
<dbReference type="InterPro" id="IPR000953">
    <property type="entry name" value="Chromo/chromo_shadow_dom"/>
</dbReference>
<dbReference type="Proteomes" id="UP001304895">
    <property type="component" value="Unassembled WGS sequence"/>
</dbReference>
<dbReference type="PROSITE" id="PS50013">
    <property type="entry name" value="CHROMO_2"/>
    <property type="match status" value="1"/>
</dbReference>
<gene>
    <name evidence="4" type="ORF">BT67DRAFT_444470</name>
</gene>
<reference evidence="4" key="1">
    <citation type="journal article" date="2023" name="Mol. Phylogenet. Evol.">
        <title>Genome-scale phylogeny and comparative genomics of the fungal order Sordariales.</title>
        <authorList>
            <person name="Hensen N."/>
            <person name="Bonometti L."/>
            <person name="Westerberg I."/>
            <person name="Brannstrom I.O."/>
            <person name="Guillou S."/>
            <person name="Cros-Aarteil S."/>
            <person name="Calhoun S."/>
            <person name="Haridas S."/>
            <person name="Kuo A."/>
            <person name="Mondo S."/>
            <person name="Pangilinan J."/>
            <person name="Riley R."/>
            <person name="LaButti K."/>
            <person name="Andreopoulos B."/>
            <person name="Lipzen A."/>
            <person name="Chen C."/>
            <person name="Yan M."/>
            <person name="Daum C."/>
            <person name="Ng V."/>
            <person name="Clum A."/>
            <person name="Steindorff A."/>
            <person name="Ohm R.A."/>
            <person name="Martin F."/>
            <person name="Silar P."/>
            <person name="Natvig D.O."/>
            <person name="Lalanne C."/>
            <person name="Gautier V."/>
            <person name="Ament-Velasquez S.L."/>
            <person name="Kruys A."/>
            <person name="Hutchinson M.I."/>
            <person name="Powell A.J."/>
            <person name="Barry K."/>
            <person name="Miller A.N."/>
            <person name="Grigoriev I.V."/>
            <person name="Debuchy R."/>
            <person name="Gladieux P."/>
            <person name="Hiltunen Thoren M."/>
            <person name="Johannesson H."/>
        </authorList>
    </citation>
    <scope>NUCLEOTIDE SEQUENCE</scope>
    <source>
        <strain evidence="4">CBS 123565</strain>
    </source>
</reference>
<dbReference type="Gene3D" id="2.40.50.40">
    <property type="match status" value="1"/>
</dbReference>
<dbReference type="CDD" id="cd00024">
    <property type="entry name" value="CD_CSD"/>
    <property type="match status" value="1"/>
</dbReference>
<dbReference type="InterPro" id="IPR016197">
    <property type="entry name" value="Chromo-like_dom_sf"/>
</dbReference>
<evidence type="ECO:0000256" key="1">
    <source>
        <dbReference type="ARBA" id="ARBA00011353"/>
    </source>
</evidence>
<name>A0AAN6UEX3_9PEZI</name>
<dbReference type="InterPro" id="IPR001005">
    <property type="entry name" value="SANT/Myb"/>
</dbReference>
<dbReference type="InterPro" id="IPR023780">
    <property type="entry name" value="Chromo_domain"/>
</dbReference>
<protein>
    <recommendedName>
        <fullName evidence="3">Chromo domain-containing protein</fullName>
    </recommendedName>
</protein>
<feature type="region of interest" description="Disordered" evidence="2">
    <location>
        <begin position="21"/>
        <end position="74"/>
    </location>
</feature>
<accession>A0AAN6UEX3</accession>